<dbReference type="EMBL" id="AP012052">
    <property type="protein sequence ID" value="BAJ75085.1"/>
    <property type="molecule type" value="Genomic_DNA"/>
</dbReference>
<gene>
    <name evidence="1" type="ordered locus">MTES_2121</name>
</gene>
<dbReference type="KEGG" id="mts:MTES_2121"/>
<reference evidence="1 2" key="1">
    <citation type="journal article" date="2011" name="J. Bacteriol.">
        <title>Genome sequence of Microbacterium testaceum StLB037, an N-acylhomoserine lactone-degrading bacterium isolated from potato leaves.</title>
        <authorList>
            <person name="Morohoshi T."/>
            <person name="Wang W.-Z."/>
            <person name="Someya N."/>
            <person name="Ikeda T."/>
        </authorList>
    </citation>
    <scope>NUCLEOTIDE SEQUENCE [LARGE SCALE GENOMIC DNA]</scope>
    <source>
        <strain evidence="1 2">StLB037</strain>
    </source>
</reference>
<evidence type="ECO:0000313" key="2">
    <source>
        <dbReference type="Proteomes" id="UP000008975"/>
    </source>
</evidence>
<dbReference type="InterPro" id="IPR011335">
    <property type="entry name" value="Restrct_endonuc-II-like"/>
</dbReference>
<dbReference type="Proteomes" id="UP000008975">
    <property type="component" value="Chromosome"/>
</dbReference>
<reference key="2">
    <citation type="submission" date="2011-02" db="EMBL/GenBank/DDBJ databases">
        <title>Genome sequence of Microbacterium testaceum StLB037.</title>
        <authorList>
            <person name="Morohoshi T."/>
            <person name="Wang W.Z."/>
            <person name="Someya N."/>
            <person name="Ikeda T."/>
        </authorList>
    </citation>
    <scope>NUCLEOTIDE SEQUENCE</scope>
    <source>
        <strain>StLB037</strain>
    </source>
</reference>
<evidence type="ECO:0000313" key="1">
    <source>
        <dbReference type="EMBL" id="BAJ75085.1"/>
    </source>
</evidence>
<proteinExistence type="predicted"/>
<dbReference type="AlphaFoldDB" id="E8NEK0"/>
<dbReference type="SUPFAM" id="SSF52980">
    <property type="entry name" value="Restriction endonuclease-like"/>
    <property type="match status" value="1"/>
</dbReference>
<organism evidence="1 2">
    <name type="scientific">Microbacterium testaceum (strain StLB037)</name>
    <dbReference type="NCBI Taxonomy" id="979556"/>
    <lineage>
        <taxon>Bacteria</taxon>
        <taxon>Bacillati</taxon>
        <taxon>Actinomycetota</taxon>
        <taxon>Actinomycetes</taxon>
        <taxon>Micrococcales</taxon>
        <taxon>Microbacteriaceae</taxon>
        <taxon>Microbacterium</taxon>
    </lineage>
</organism>
<accession>E8NEK0</accession>
<dbReference type="RefSeq" id="WP_013585210.1">
    <property type="nucleotide sequence ID" value="NC_015125.1"/>
</dbReference>
<evidence type="ECO:0008006" key="3">
    <source>
        <dbReference type="Google" id="ProtNLM"/>
    </source>
</evidence>
<protein>
    <recommendedName>
        <fullName evidence="3">Restriction endonuclease type IV Mrr domain-containing protein</fullName>
    </recommendedName>
</protein>
<dbReference type="OrthoDB" id="1550626at2"/>
<sequence>MQSANLVWDRAWTHDRPDSVQIDRYHLETGVAMIILGATADDKGAQLEALVASIFLSQGYSSIRRNLVTAGGNEIDVSAIRESPVLSHTQSTPMMCEAKAYASPLSMPTWHKFLGKLHLARAENSSTIGILVALNGVNGNVAGSYAQLAKTDTAVFVIEGRDVSDGAIARRELSDASAVRDALANRLGRVPVDLDVTYYAGAYYWAARWDDGSYSVFTGQGESLITQQLAALTPALLASLSGNLVGSETEEAELEARHAIRVSLLDDLFHDRTPAMGDDPALDEEVQALEKEPFCAGVGSQLRLLPPGELDHKAVSRLFVALFEQKTSVLQLGFIADRLHEPYVDRLVDVLPMIQHGFALNDEDTATLRAIAPFFPSMWVFLSVPYPLITTHREESSDDVSPEISASDSNNFWSEVIRIVKAEYVNPSLRGLLYDHLGLAELATQTELVVKTKSGVAGVIKSVVRDAVRQMDFAEFGGEGITHVSIRMLPHVPEPWEDEHPDPAHPLGRSA</sequence>
<name>E8NEK0_MICTS</name>
<dbReference type="HOGENOM" id="CLU_580951_0_0_11"/>